<reference evidence="5 6" key="1">
    <citation type="submission" date="2018-08" db="EMBL/GenBank/DDBJ databases">
        <title>Erythrobacter zhengii sp.nov., a bacterium isolated from deep-sea sediment.</title>
        <authorList>
            <person name="Fang C."/>
            <person name="Wu Y.-H."/>
            <person name="Sun C."/>
            <person name="Wang H."/>
            <person name="Cheng H."/>
            <person name="Meng F.-X."/>
            <person name="Wang C.-S."/>
            <person name="Xu X.-W."/>
        </authorList>
    </citation>
    <scope>NUCLEOTIDE SEQUENCE [LARGE SCALE GENOMIC DNA]</scope>
    <source>
        <strain evidence="5 6">V18</strain>
    </source>
</reference>
<evidence type="ECO:0000256" key="2">
    <source>
        <dbReference type="ARBA" id="ARBA00016013"/>
    </source>
</evidence>
<dbReference type="OrthoDB" id="9785233at2"/>
<dbReference type="Proteomes" id="UP000286576">
    <property type="component" value="Unassembled WGS sequence"/>
</dbReference>
<evidence type="ECO:0000313" key="5">
    <source>
        <dbReference type="EMBL" id="RIV85775.1"/>
    </source>
</evidence>
<evidence type="ECO:0000256" key="3">
    <source>
        <dbReference type="ARBA" id="ARBA00022795"/>
    </source>
</evidence>
<name>A0A418NS61_9SPHN</name>
<keyword evidence="5" id="KW-0969">Cilium</keyword>
<keyword evidence="3" id="KW-1005">Bacterial flagellum biogenesis</keyword>
<protein>
    <recommendedName>
        <fullName evidence="2">Basal-body rod modification protein FlgD</fullName>
    </recommendedName>
</protein>
<dbReference type="RefSeq" id="WP_119586966.1">
    <property type="nucleotide sequence ID" value="NZ_CAWODQ010000024.1"/>
</dbReference>
<evidence type="ECO:0000256" key="4">
    <source>
        <dbReference type="ARBA" id="ARBA00024746"/>
    </source>
</evidence>
<sequence>MSTLSATAALPANIKDINGGDPTIAAAASAKASSISTLDQGDFLRLLTVQLQQQDPLAPVDNKDMLAQIAQFSALAGSAETNATLTDISTKLDALIEAQRAAIPAKS</sequence>
<organism evidence="5 6">
    <name type="scientific">Aurantiacibacter zhengii</name>
    <dbReference type="NCBI Taxonomy" id="2307003"/>
    <lineage>
        <taxon>Bacteria</taxon>
        <taxon>Pseudomonadati</taxon>
        <taxon>Pseudomonadota</taxon>
        <taxon>Alphaproteobacteria</taxon>
        <taxon>Sphingomonadales</taxon>
        <taxon>Erythrobacteraceae</taxon>
        <taxon>Aurantiacibacter</taxon>
    </lineage>
</organism>
<comment type="function">
    <text evidence="4">Required for flagellar hook formation. May act as a scaffolding protein.</text>
</comment>
<proteinExistence type="inferred from homology"/>
<comment type="similarity">
    <text evidence="1">Belongs to the FlgD family.</text>
</comment>
<gene>
    <name evidence="5" type="ORF">D2V07_10630</name>
</gene>
<evidence type="ECO:0000313" key="6">
    <source>
        <dbReference type="Proteomes" id="UP000286576"/>
    </source>
</evidence>
<comment type="caution">
    <text evidence="5">The sequence shown here is derived from an EMBL/GenBank/DDBJ whole genome shotgun (WGS) entry which is preliminary data.</text>
</comment>
<accession>A0A418NS61</accession>
<dbReference type="GO" id="GO:0044781">
    <property type="term" value="P:bacterial-type flagellum organization"/>
    <property type="evidence" value="ECO:0007669"/>
    <property type="project" value="UniProtKB-KW"/>
</dbReference>
<dbReference type="InterPro" id="IPR005648">
    <property type="entry name" value="FlgD"/>
</dbReference>
<dbReference type="EMBL" id="QXFL01000004">
    <property type="protein sequence ID" value="RIV85775.1"/>
    <property type="molecule type" value="Genomic_DNA"/>
</dbReference>
<keyword evidence="6" id="KW-1185">Reference proteome</keyword>
<evidence type="ECO:0000256" key="1">
    <source>
        <dbReference type="ARBA" id="ARBA00010577"/>
    </source>
</evidence>
<dbReference type="AlphaFoldDB" id="A0A418NS61"/>
<keyword evidence="5" id="KW-0282">Flagellum</keyword>
<dbReference type="Pfam" id="PF03963">
    <property type="entry name" value="FlgD"/>
    <property type="match status" value="1"/>
</dbReference>
<keyword evidence="5" id="KW-0966">Cell projection</keyword>